<comment type="caution">
    <text evidence="2">The sequence shown here is derived from an EMBL/GenBank/DDBJ whole genome shotgun (WGS) entry which is preliminary data.</text>
</comment>
<dbReference type="EMBL" id="QZBN01002195">
    <property type="protein sequence ID" value="THZ12470.1"/>
    <property type="molecule type" value="Genomic_DNA"/>
</dbReference>
<protein>
    <recommendedName>
        <fullName evidence="1">DUF4246 domain-containing protein</fullName>
    </recommendedName>
</protein>
<evidence type="ECO:0000313" key="3">
    <source>
        <dbReference type="Proteomes" id="UP000310121"/>
    </source>
</evidence>
<name>A0A4S9SL64_AURPU</name>
<proteinExistence type="predicted"/>
<gene>
    <name evidence="2" type="ORF">D6C90_10377</name>
</gene>
<accession>A0A4S9SL64</accession>
<dbReference type="InterPro" id="IPR049192">
    <property type="entry name" value="DUF4246_C"/>
</dbReference>
<sequence length="99" mass="11304">MDFKEGHSTDVRITSYINGLHPRHQSLYHAIEKLVSASIEPWNDVLIKQSRGHFPTRIKTYGVSYEPLPPDFDYFTEAGKHPGNESYYAAIEEAKAYCA</sequence>
<evidence type="ECO:0000259" key="1">
    <source>
        <dbReference type="Pfam" id="PF14033"/>
    </source>
</evidence>
<evidence type="ECO:0000313" key="2">
    <source>
        <dbReference type="EMBL" id="THZ12470.1"/>
    </source>
</evidence>
<dbReference type="AlphaFoldDB" id="A0A4S9SL64"/>
<dbReference type="Proteomes" id="UP000310121">
    <property type="component" value="Unassembled WGS sequence"/>
</dbReference>
<organism evidence="2 3">
    <name type="scientific">Aureobasidium pullulans</name>
    <name type="common">Black yeast</name>
    <name type="synonym">Pullularia pullulans</name>
    <dbReference type="NCBI Taxonomy" id="5580"/>
    <lineage>
        <taxon>Eukaryota</taxon>
        <taxon>Fungi</taxon>
        <taxon>Dikarya</taxon>
        <taxon>Ascomycota</taxon>
        <taxon>Pezizomycotina</taxon>
        <taxon>Dothideomycetes</taxon>
        <taxon>Dothideomycetidae</taxon>
        <taxon>Dothideales</taxon>
        <taxon>Saccotheciaceae</taxon>
        <taxon>Aureobasidium</taxon>
    </lineage>
</organism>
<reference evidence="2 3" key="1">
    <citation type="submission" date="2018-10" db="EMBL/GenBank/DDBJ databases">
        <title>Fifty Aureobasidium pullulans genomes reveal a recombining polyextremotolerant generalist.</title>
        <authorList>
            <person name="Gostincar C."/>
            <person name="Turk M."/>
            <person name="Zajc J."/>
            <person name="Gunde-Cimerman N."/>
        </authorList>
    </citation>
    <scope>NUCLEOTIDE SEQUENCE [LARGE SCALE GENOMIC DNA]</scope>
    <source>
        <strain evidence="2 3">EXF-3844</strain>
    </source>
</reference>
<feature type="domain" description="DUF4246" evidence="1">
    <location>
        <begin position="5"/>
        <end position="65"/>
    </location>
</feature>
<dbReference type="Pfam" id="PF14033">
    <property type="entry name" value="DUF4246"/>
    <property type="match status" value="1"/>
</dbReference>